<evidence type="ECO:0000256" key="15">
    <source>
        <dbReference type="PIRNR" id="PIRNR004491"/>
    </source>
</evidence>
<dbReference type="Proteomes" id="UP000316598">
    <property type="component" value="Unassembled WGS sequence"/>
</dbReference>
<dbReference type="GO" id="GO:0006747">
    <property type="term" value="P:FAD biosynthetic process"/>
    <property type="evidence" value="ECO:0007669"/>
    <property type="project" value="UniProtKB-UniRule"/>
</dbReference>
<keyword evidence="7 15" id="KW-0548">Nucleotidyltransferase</keyword>
<dbReference type="SMART" id="SM00904">
    <property type="entry name" value="Flavokinase"/>
    <property type="match status" value="1"/>
</dbReference>
<evidence type="ECO:0000256" key="3">
    <source>
        <dbReference type="ARBA" id="ARBA00005201"/>
    </source>
</evidence>
<dbReference type="InterPro" id="IPR015864">
    <property type="entry name" value="FAD_synthase"/>
</dbReference>
<proteinExistence type="inferred from homology"/>
<dbReference type="EC" id="2.7.1.26" evidence="15"/>
<protein>
    <recommendedName>
        <fullName evidence="15">Riboflavin biosynthesis protein</fullName>
    </recommendedName>
    <domain>
        <recommendedName>
            <fullName evidence="15">Riboflavin kinase</fullName>
            <ecNumber evidence="15">2.7.1.26</ecNumber>
        </recommendedName>
        <alternativeName>
            <fullName evidence="15">Flavokinase</fullName>
        </alternativeName>
    </domain>
    <domain>
        <recommendedName>
            <fullName evidence="15">FMN adenylyltransferase</fullName>
            <ecNumber evidence="15">2.7.7.2</ecNumber>
        </recommendedName>
        <alternativeName>
            <fullName evidence="15">FAD pyrophosphorylase</fullName>
        </alternativeName>
        <alternativeName>
            <fullName evidence="15">FAD synthase</fullName>
        </alternativeName>
    </domain>
</protein>
<reference evidence="17 18" key="1">
    <citation type="submission" date="2019-02" db="EMBL/GenBank/DDBJ databases">
        <title>Deep-cultivation of Planctomycetes and their phenomic and genomic characterization uncovers novel biology.</title>
        <authorList>
            <person name="Wiegand S."/>
            <person name="Jogler M."/>
            <person name="Boedeker C."/>
            <person name="Pinto D."/>
            <person name="Vollmers J."/>
            <person name="Rivas-Marin E."/>
            <person name="Kohn T."/>
            <person name="Peeters S.H."/>
            <person name="Heuer A."/>
            <person name="Rast P."/>
            <person name="Oberbeckmann S."/>
            <person name="Bunk B."/>
            <person name="Jeske O."/>
            <person name="Meyerdierks A."/>
            <person name="Storesund J.E."/>
            <person name="Kallscheuer N."/>
            <person name="Luecker S."/>
            <person name="Lage O.M."/>
            <person name="Pohl T."/>
            <person name="Merkel B.J."/>
            <person name="Hornburger P."/>
            <person name="Mueller R.-W."/>
            <person name="Bruemmer F."/>
            <person name="Labrenz M."/>
            <person name="Spormann A.M."/>
            <person name="Op Den Camp H."/>
            <person name="Overmann J."/>
            <person name="Amann R."/>
            <person name="Jetten M.S.M."/>
            <person name="Mascher T."/>
            <person name="Medema M.H."/>
            <person name="Devos D.P."/>
            <person name="Kaster A.-K."/>
            <person name="Ovreas L."/>
            <person name="Rohde M."/>
            <person name="Galperin M.Y."/>
            <person name="Jogler C."/>
        </authorList>
    </citation>
    <scope>NUCLEOTIDE SEQUENCE [LARGE SCALE GENOMIC DNA]</scope>
    <source>
        <strain evidence="17 18">Pla22</strain>
    </source>
</reference>
<keyword evidence="11 15" id="KW-0067">ATP-binding</keyword>
<comment type="catalytic activity">
    <reaction evidence="14 15">
        <text>FMN + ATP + H(+) = FAD + diphosphate</text>
        <dbReference type="Rhea" id="RHEA:17237"/>
        <dbReference type="ChEBI" id="CHEBI:15378"/>
        <dbReference type="ChEBI" id="CHEBI:30616"/>
        <dbReference type="ChEBI" id="CHEBI:33019"/>
        <dbReference type="ChEBI" id="CHEBI:57692"/>
        <dbReference type="ChEBI" id="CHEBI:58210"/>
        <dbReference type="EC" id="2.7.7.2"/>
    </reaction>
</comment>
<evidence type="ECO:0000256" key="8">
    <source>
        <dbReference type="ARBA" id="ARBA00022741"/>
    </source>
</evidence>
<keyword evidence="6 15" id="KW-0808">Transferase</keyword>
<dbReference type="SUPFAM" id="SSF52374">
    <property type="entry name" value="Nucleotidylyl transferase"/>
    <property type="match status" value="1"/>
</dbReference>
<dbReference type="FunFam" id="2.40.30.30:FF:000003">
    <property type="entry name" value="Riboflavin biosynthesis protein"/>
    <property type="match status" value="1"/>
</dbReference>
<dbReference type="EMBL" id="SJPI01000001">
    <property type="protein sequence ID" value="TWT53111.1"/>
    <property type="molecule type" value="Genomic_DNA"/>
</dbReference>
<keyword evidence="12" id="KW-0511">Multifunctional enzyme</keyword>
<dbReference type="SUPFAM" id="SSF82114">
    <property type="entry name" value="Riboflavin kinase-like"/>
    <property type="match status" value="1"/>
</dbReference>
<keyword evidence="10 15" id="KW-0274">FAD</keyword>
<name>A0A5C5WSH5_9BACT</name>
<comment type="function">
    <text evidence="1">Catalyzes the phosphorylation of riboflavin to FMN followed by the adenylation of FMN to FAD.</text>
</comment>
<dbReference type="GO" id="GO:0008531">
    <property type="term" value="F:riboflavin kinase activity"/>
    <property type="evidence" value="ECO:0007669"/>
    <property type="project" value="UniProtKB-UniRule"/>
</dbReference>
<dbReference type="RefSeq" id="WP_242631772.1">
    <property type="nucleotide sequence ID" value="NZ_SJPI01000001.1"/>
</dbReference>
<evidence type="ECO:0000256" key="9">
    <source>
        <dbReference type="ARBA" id="ARBA00022777"/>
    </source>
</evidence>
<dbReference type="UniPathway" id="UPA00276">
    <property type="reaction ID" value="UER00406"/>
</dbReference>
<dbReference type="PANTHER" id="PTHR22749:SF6">
    <property type="entry name" value="RIBOFLAVIN KINASE"/>
    <property type="match status" value="1"/>
</dbReference>
<dbReference type="GO" id="GO:0005524">
    <property type="term" value="F:ATP binding"/>
    <property type="evidence" value="ECO:0007669"/>
    <property type="project" value="UniProtKB-UniRule"/>
</dbReference>
<comment type="caution">
    <text evidence="17">The sequence shown here is derived from an EMBL/GenBank/DDBJ whole genome shotgun (WGS) entry which is preliminary data.</text>
</comment>
<accession>A0A5C5WSH5</accession>
<evidence type="ECO:0000256" key="7">
    <source>
        <dbReference type="ARBA" id="ARBA00022695"/>
    </source>
</evidence>
<dbReference type="PANTHER" id="PTHR22749">
    <property type="entry name" value="RIBOFLAVIN KINASE/FMN ADENYLYLTRANSFERASE"/>
    <property type="match status" value="1"/>
</dbReference>
<dbReference type="Pfam" id="PF01687">
    <property type="entry name" value="Flavokinase"/>
    <property type="match status" value="1"/>
</dbReference>
<dbReference type="NCBIfam" id="TIGR00083">
    <property type="entry name" value="ribF"/>
    <property type="match status" value="1"/>
</dbReference>
<keyword evidence="5 15" id="KW-0288">FMN</keyword>
<feature type="domain" description="Riboflavin kinase" evidence="16">
    <location>
        <begin position="201"/>
        <end position="321"/>
    </location>
</feature>
<evidence type="ECO:0000313" key="18">
    <source>
        <dbReference type="Proteomes" id="UP000316598"/>
    </source>
</evidence>
<dbReference type="GO" id="GO:0003919">
    <property type="term" value="F:FMN adenylyltransferase activity"/>
    <property type="evidence" value="ECO:0007669"/>
    <property type="project" value="UniProtKB-UniRule"/>
</dbReference>
<gene>
    <name evidence="17" type="primary">ribF</name>
    <name evidence="17" type="ORF">Pla22_07390</name>
</gene>
<evidence type="ECO:0000256" key="14">
    <source>
        <dbReference type="ARBA" id="ARBA00049494"/>
    </source>
</evidence>
<keyword evidence="18" id="KW-1185">Reference proteome</keyword>
<sequence>MTQLVFLDDIGSAELATACDPGDALAKLQGGAIAIGNFDGVHRGHAVLLKRLHQMACNLGGPSVAVTFDPHPARILRPELAPLRLTWMELRAERMTPLGIDFLLVCRTTPELLQLSAEDFFQRLVVDRLAARAMVEGPNFFFGRDRGGDIEALKQLTDQHSIELSIVSAESQSGKMVSSSSIRNHLSRGEVKAVIQLCEVPHRIRGLVATGAGRGREIGFPTANLTQIDVAIPATGVYAGYAWVDGTKFPAAVHLGPNPTFGDNQKVKVEVHLLDYHGDLYKKTLMVDFIDRVRDVKKFDSAEQLIDQLQQDMESVRAILAS</sequence>
<keyword evidence="8 15" id="KW-0547">Nucleotide-binding</keyword>
<evidence type="ECO:0000256" key="6">
    <source>
        <dbReference type="ARBA" id="ARBA00022679"/>
    </source>
</evidence>
<dbReference type="Gene3D" id="2.40.30.30">
    <property type="entry name" value="Riboflavin kinase-like"/>
    <property type="match status" value="1"/>
</dbReference>
<dbReference type="InterPro" id="IPR014729">
    <property type="entry name" value="Rossmann-like_a/b/a_fold"/>
</dbReference>
<evidence type="ECO:0000256" key="13">
    <source>
        <dbReference type="ARBA" id="ARBA00047880"/>
    </source>
</evidence>
<dbReference type="CDD" id="cd02064">
    <property type="entry name" value="FAD_synthetase_N"/>
    <property type="match status" value="1"/>
</dbReference>
<evidence type="ECO:0000256" key="12">
    <source>
        <dbReference type="ARBA" id="ARBA00023268"/>
    </source>
</evidence>
<dbReference type="GO" id="GO:0009231">
    <property type="term" value="P:riboflavin biosynthetic process"/>
    <property type="evidence" value="ECO:0007669"/>
    <property type="project" value="InterPro"/>
</dbReference>
<evidence type="ECO:0000256" key="2">
    <source>
        <dbReference type="ARBA" id="ARBA00004726"/>
    </source>
</evidence>
<evidence type="ECO:0000256" key="11">
    <source>
        <dbReference type="ARBA" id="ARBA00022840"/>
    </source>
</evidence>
<dbReference type="PIRSF" id="PIRSF004491">
    <property type="entry name" value="FAD_Synth"/>
    <property type="match status" value="1"/>
</dbReference>
<dbReference type="FunFam" id="3.40.50.620:FF:000021">
    <property type="entry name" value="Riboflavin biosynthesis protein"/>
    <property type="match status" value="1"/>
</dbReference>
<comment type="similarity">
    <text evidence="15">Belongs to the ribF family.</text>
</comment>
<evidence type="ECO:0000313" key="17">
    <source>
        <dbReference type="EMBL" id="TWT53111.1"/>
    </source>
</evidence>
<comment type="pathway">
    <text evidence="2 15">Cofactor biosynthesis; FAD biosynthesis; FAD from FMN: step 1/1.</text>
</comment>
<evidence type="ECO:0000256" key="10">
    <source>
        <dbReference type="ARBA" id="ARBA00022827"/>
    </source>
</evidence>
<evidence type="ECO:0000256" key="1">
    <source>
        <dbReference type="ARBA" id="ARBA00002121"/>
    </source>
</evidence>
<dbReference type="GO" id="GO:0009398">
    <property type="term" value="P:FMN biosynthetic process"/>
    <property type="evidence" value="ECO:0007669"/>
    <property type="project" value="UniProtKB-UniRule"/>
</dbReference>
<dbReference type="InterPro" id="IPR023468">
    <property type="entry name" value="Riboflavin_kinase"/>
</dbReference>
<dbReference type="NCBIfam" id="NF004160">
    <property type="entry name" value="PRK05627.1-3"/>
    <property type="match status" value="1"/>
</dbReference>
<dbReference type="InterPro" id="IPR015865">
    <property type="entry name" value="Riboflavin_kinase_bac/euk"/>
</dbReference>
<evidence type="ECO:0000256" key="4">
    <source>
        <dbReference type="ARBA" id="ARBA00022630"/>
    </source>
</evidence>
<dbReference type="InterPro" id="IPR023465">
    <property type="entry name" value="Riboflavin_kinase_dom_sf"/>
</dbReference>
<dbReference type="EC" id="2.7.7.2" evidence="15"/>
<evidence type="ECO:0000256" key="5">
    <source>
        <dbReference type="ARBA" id="ARBA00022643"/>
    </source>
</evidence>
<dbReference type="Pfam" id="PF06574">
    <property type="entry name" value="FAD_syn"/>
    <property type="match status" value="1"/>
</dbReference>
<keyword evidence="9 15" id="KW-0418">Kinase</keyword>
<organism evidence="17 18">
    <name type="scientific">Rubripirellula amarantea</name>
    <dbReference type="NCBI Taxonomy" id="2527999"/>
    <lineage>
        <taxon>Bacteria</taxon>
        <taxon>Pseudomonadati</taxon>
        <taxon>Planctomycetota</taxon>
        <taxon>Planctomycetia</taxon>
        <taxon>Pirellulales</taxon>
        <taxon>Pirellulaceae</taxon>
        <taxon>Rubripirellula</taxon>
    </lineage>
</organism>
<dbReference type="AlphaFoldDB" id="A0A5C5WSH5"/>
<keyword evidence="4 15" id="KW-0285">Flavoprotein</keyword>
<comment type="catalytic activity">
    <reaction evidence="13 15">
        <text>riboflavin + ATP = FMN + ADP + H(+)</text>
        <dbReference type="Rhea" id="RHEA:14357"/>
        <dbReference type="ChEBI" id="CHEBI:15378"/>
        <dbReference type="ChEBI" id="CHEBI:30616"/>
        <dbReference type="ChEBI" id="CHEBI:57986"/>
        <dbReference type="ChEBI" id="CHEBI:58210"/>
        <dbReference type="ChEBI" id="CHEBI:456216"/>
        <dbReference type="EC" id="2.7.1.26"/>
    </reaction>
</comment>
<dbReference type="Gene3D" id="3.40.50.620">
    <property type="entry name" value="HUPs"/>
    <property type="match status" value="1"/>
</dbReference>
<dbReference type="InterPro" id="IPR002606">
    <property type="entry name" value="Riboflavin_kinase_bac"/>
</dbReference>
<evidence type="ECO:0000259" key="16">
    <source>
        <dbReference type="SMART" id="SM00904"/>
    </source>
</evidence>
<dbReference type="UniPathway" id="UPA00277">
    <property type="reaction ID" value="UER00407"/>
</dbReference>
<comment type="pathway">
    <text evidence="3 15">Cofactor biosynthesis; FMN biosynthesis; FMN from riboflavin (ATP route): step 1/1.</text>
</comment>